<dbReference type="InterPro" id="IPR020843">
    <property type="entry name" value="ER"/>
</dbReference>
<dbReference type="Gene3D" id="3.40.50.720">
    <property type="entry name" value="NAD(P)-binding Rossmann-like Domain"/>
    <property type="match status" value="1"/>
</dbReference>
<dbReference type="Pfam" id="PF00107">
    <property type="entry name" value="ADH_zinc_N"/>
    <property type="match status" value="1"/>
</dbReference>
<name>A0A840I8Q7_9ACTN</name>
<gene>
    <name evidence="3" type="ORF">BDZ31_000278</name>
</gene>
<evidence type="ECO:0000259" key="2">
    <source>
        <dbReference type="SMART" id="SM00829"/>
    </source>
</evidence>
<dbReference type="SUPFAM" id="SSF51735">
    <property type="entry name" value="NAD(P)-binding Rossmann-fold domains"/>
    <property type="match status" value="1"/>
</dbReference>
<dbReference type="InterPro" id="IPR013154">
    <property type="entry name" value="ADH-like_N"/>
</dbReference>
<dbReference type="PANTHER" id="PTHR44154">
    <property type="entry name" value="QUINONE OXIDOREDUCTASE"/>
    <property type="match status" value="1"/>
</dbReference>
<dbReference type="GO" id="GO:0003960">
    <property type="term" value="F:quinone reductase (NADPH) activity"/>
    <property type="evidence" value="ECO:0007669"/>
    <property type="project" value="UniProtKB-EC"/>
</dbReference>
<reference evidence="3 4" key="1">
    <citation type="submission" date="2020-08" db="EMBL/GenBank/DDBJ databases">
        <title>Genomic Encyclopedia of Archaeal and Bacterial Type Strains, Phase II (KMG-II): from individual species to whole genera.</title>
        <authorList>
            <person name="Goeker M."/>
        </authorList>
    </citation>
    <scope>NUCLEOTIDE SEQUENCE [LARGE SCALE GENOMIC DNA]</scope>
    <source>
        <strain evidence="3 4">DSM 23288</strain>
    </source>
</reference>
<keyword evidence="4" id="KW-1185">Reference proteome</keyword>
<dbReference type="SUPFAM" id="SSF50129">
    <property type="entry name" value="GroES-like"/>
    <property type="match status" value="1"/>
</dbReference>
<evidence type="ECO:0000313" key="3">
    <source>
        <dbReference type="EMBL" id="MBB4660705.1"/>
    </source>
</evidence>
<keyword evidence="1" id="KW-0521">NADP</keyword>
<dbReference type="CDD" id="cd08253">
    <property type="entry name" value="zeta_crystallin"/>
    <property type="match status" value="1"/>
</dbReference>
<dbReference type="Pfam" id="PF08240">
    <property type="entry name" value="ADH_N"/>
    <property type="match status" value="1"/>
</dbReference>
<sequence length="341" mass="35130">MKAIVYTQTGPAEVLELVEREPPSAPGAGEALVRVVVSGVNPTDWKSRAAAPGRALERPQVPNQDGAGVVEAVGDGVDELAPGQRVWLWDAAWRRTDGTAQELVALPARQVVPLPDDATFELGASLGIPALTAHRALTCFEGAPERLAPGALAGRTVLVAGGAGAVGHAAIQLARWAGATVIATVSSDEKGALARAAGADHVVDYRAEDLVARVRELAPDGVDPIVEVNPNANAAADVRVVAPGGTIAIYADAGEDDVPIPVRPSMARNVRWQFLLTYTTTERQKDDAVAAVAAAVADGALPVGEAAGLPLTRFPLERTADAHRAVEEGAVGKVLIDVAEG</sequence>
<keyword evidence="3" id="KW-0560">Oxidoreductase</keyword>
<dbReference type="InterPro" id="IPR036291">
    <property type="entry name" value="NAD(P)-bd_dom_sf"/>
</dbReference>
<accession>A0A840I8Q7</accession>
<evidence type="ECO:0000256" key="1">
    <source>
        <dbReference type="ARBA" id="ARBA00022857"/>
    </source>
</evidence>
<dbReference type="PANTHER" id="PTHR44154:SF1">
    <property type="entry name" value="QUINONE OXIDOREDUCTASE"/>
    <property type="match status" value="1"/>
</dbReference>
<dbReference type="AlphaFoldDB" id="A0A840I8Q7"/>
<dbReference type="InterPro" id="IPR011032">
    <property type="entry name" value="GroES-like_sf"/>
</dbReference>
<dbReference type="EC" id="1.6.5.5" evidence="3"/>
<evidence type="ECO:0000313" key="4">
    <source>
        <dbReference type="Proteomes" id="UP000585272"/>
    </source>
</evidence>
<dbReference type="Gene3D" id="3.90.180.10">
    <property type="entry name" value="Medium-chain alcohol dehydrogenases, catalytic domain"/>
    <property type="match status" value="1"/>
</dbReference>
<proteinExistence type="predicted"/>
<dbReference type="InterPro" id="IPR051603">
    <property type="entry name" value="Zinc-ADH_QOR/CCCR"/>
</dbReference>
<dbReference type="SMART" id="SM00829">
    <property type="entry name" value="PKS_ER"/>
    <property type="match status" value="1"/>
</dbReference>
<protein>
    <submittedName>
        <fullName evidence="3">NADPH2:quinone reductase</fullName>
        <ecNumber evidence="3">1.6.5.5</ecNumber>
    </submittedName>
</protein>
<comment type="caution">
    <text evidence="3">The sequence shown here is derived from an EMBL/GenBank/DDBJ whole genome shotgun (WGS) entry which is preliminary data.</text>
</comment>
<dbReference type="InterPro" id="IPR013149">
    <property type="entry name" value="ADH-like_C"/>
</dbReference>
<dbReference type="Proteomes" id="UP000585272">
    <property type="component" value="Unassembled WGS sequence"/>
</dbReference>
<organism evidence="3 4">
    <name type="scientific">Conexibacter arvalis</name>
    <dbReference type="NCBI Taxonomy" id="912552"/>
    <lineage>
        <taxon>Bacteria</taxon>
        <taxon>Bacillati</taxon>
        <taxon>Actinomycetota</taxon>
        <taxon>Thermoleophilia</taxon>
        <taxon>Solirubrobacterales</taxon>
        <taxon>Conexibacteraceae</taxon>
        <taxon>Conexibacter</taxon>
    </lineage>
</organism>
<feature type="domain" description="Enoyl reductase (ER)" evidence="2">
    <location>
        <begin position="10"/>
        <end position="336"/>
    </location>
</feature>
<dbReference type="RefSeq" id="WP_183338254.1">
    <property type="nucleotide sequence ID" value="NZ_JACHNU010000001.1"/>
</dbReference>
<dbReference type="EMBL" id="JACHNU010000001">
    <property type="protein sequence ID" value="MBB4660705.1"/>
    <property type="molecule type" value="Genomic_DNA"/>
</dbReference>